<dbReference type="HOGENOM" id="CLU_065000_1_0_1"/>
<keyword evidence="4" id="KW-1185">Reference proteome</keyword>
<dbReference type="EMBL" id="KL197737">
    <property type="protein sequence ID" value="KDQ52838.1"/>
    <property type="molecule type" value="Genomic_DNA"/>
</dbReference>
<accession>A0A067PD48</accession>
<keyword evidence="2" id="KW-0472">Membrane</keyword>
<feature type="transmembrane region" description="Helical" evidence="2">
    <location>
        <begin position="235"/>
        <end position="259"/>
    </location>
</feature>
<organism evidence="3 4">
    <name type="scientific">Jaapia argillacea MUCL 33604</name>
    <dbReference type="NCBI Taxonomy" id="933084"/>
    <lineage>
        <taxon>Eukaryota</taxon>
        <taxon>Fungi</taxon>
        <taxon>Dikarya</taxon>
        <taxon>Basidiomycota</taxon>
        <taxon>Agaricomycotina</taxon>
        <taxon>Agaricomycetes</taxon>
        <taxon>Agaricomycetidae</taxon>
        <taxon>Jaapiales</taxon>
        <taxon>Jaapiaceae</taxon>
        <taxon>Jaapia</taxon>
    </lineage>
</organism>
<dbReference type="AlphaFoldDB" id="A0A067PD48"/>
<feature type="compositionally biased region" description="Polar residues" evidence="1">
    <location>
        <begin position="39"/>
        <end position="54"/>
    </location>
</feature>
<proteinExistence type="predicted"/>
<feature type="transmembrane region" description="Helical" evidence="2">
    <location>
        <begin position="126"/>
        <end position="150"/>
    </location>
</feature>
<keyword evidence="2" id="KW-1133">Transmembrane helix</keyword>
<dbReference type="OrthoDB" id="2653987at2759"/>
<feature type="transmembrane region" description="Helical" evidence="2">
    <location>
        <begin position="88"/>
        <end position="106"/>
    </location>
</feature>
<keyword evidence="2" id="KW-0812">Transmembrane</keyword>
<dbReference type="Proteomes" id="UP000027265">
    <property type="component" value="Unassembled WGS sequence"/>
</dbReference>
<gene>
    <name evidence="3" type="ORF">JAAARDRAFT_445151</name>
</gene>
<protein>
    <submittedName>
        <fullName evidence="3">Uncharacterized protein</fullName>
    </submittedName>
</protein>
<evidence type="ECO:0000313" key="3">
    <source>
        <dbReference type="EMBL" id="KDQ52838.1"/>
    </source>
</evidence>
<evidence type="ECO:0000256" key="1">
    <source>
        <dbReference type="SAM" id="MobiDB-lite"/>
    </source>
</evidence>
<feature type="region of interest" description="Disordered" evidence="1">
    <location>
        <begin position="39"/>
        <end position="71"/>
    </location>
</feature>
<evidence type="ECO:0000256" key="2">
    <source>
        <dbReference type="SAM" id="Phobius"/>
    </source>
</evidence>
<feature type="transmembrane region" description="Helical" evidence="2">
    <location>
        <begin position="265"/>
        <end position="284"/>
    </location>
</feature>
<evidence type="ECO:0000313" key="4">
    <source>
        <dbReference type="Proteomes" id="UP000027265"/>
    </source>
</evidence>
<sequence>MAHVIKCNTIPHNLGTGSPGSDNAQSASVKVTFNNSSSYAEPRQYTGQLHSQPGSLYRPKTQEEQDHDDEAAKKKAMKELVQSWMDRLQLISLITTFFASVESQLIGSTVPSTPDGGSVTLQIANAGLMGALVMHSSAAIISFLAAFLLIRFKFMEAKKEEAKVEGGVVQSPVDLEKNGGAEGIEHAGVSQRSNVKAPKSHPTEPPLFSSDPHLETVGLFRAQPQTHLLSRCHSLCIWLATGGFILALVGIIAMSWSLMPRSVGVFSSACMAVCLGGTIIAFVGA</sequence>
<dbReference type="InParanoid" id="A0A067PD48"/>
<name>A0A067PD48_9AGAM</name>
<reference evidence="4" key="1">
    <citation type="journal article" date="2014" name="Proc. Natl. Acad. Sci. U.S.A.">
        <title>Extensive sampling of basidiomycete genomes demonstrates inadequacy of the white-rot/brown-rot paradigm for wood decay fungi.</title>
        <authorList>
            <person name="Riley R."/>
            <person name="Salamov A.A."/>
            <person name="Brown D.W."/>
            <person name="Nagy L.G."/>
            <person name="Floudas D."/>
            <person name="Held B.W."/>
            <person name="Levasseur A."/>
            <person name="Lombard V."/>
            <person name="Morin E."/>
            <person name="Otillar R."/>
            <person name="Lindquist E.A."/>
            <person name="Sun H."/>
            <person name="LaButti K.M."/>
            <person name="Schmutz J."/>
            <person name="Jabbour D."/>
            <person name="Luo H."/>
            <person name="Baker S.E."/>
            <person name="Pisabarro A.G."/>
            <person name="Walton J.D."/>
            <person name="Blanchette R.A."/>
            <person name="Henrissat B."/>
            <person name="Martin F."/>
            <person name="Cullen D."/>
            <person name="Hibbett D.S."/>
            <person name="Grigoriev I.V."/>
        </authorList>
    </citation>
    <scope>NUCLEOTIDE SEQUENCE [LARGE SCALE GENOMIC DNA]</scope>
    <source>
        <strain evidence="4">MUCL 33604</strain>
    </source>
</reference>